<dbReference type="GO" id="GO:0016567">
    <property type="term" value="P:protein ubiquitination"/>
    <property type="evidence" value="ECO:0007669"/>
    <property type="project" value="InterPro"/>
</dbReference>
<organism evidence="2 3">
    <name type="scientific">Petrolisthes cinctipes</name>
    <name type="common">Flat porcelain crab</name>
    <dbReference type="NCBI Taxonomy" id="88211"/>
    <lineage>
        <taxon>Eukaryota</taxon>
        <taxon>Metazoa</taxon>
        <taxon>Ecdysozoa</taxon>
        <taxon>Arthropoda</taxon>
        <taxon>Crustacea</taxon>
        <taxon>Multicrustacea</taxon>
        <taxon>Malacostraca</taxon>
        <taxon>Eumalacostraca</taxon>
        <taxon>Eucarida</taxon>
        <taxon>Decapoda</taxon>
        <taxon>Pleocyemata</taxon>
        <taxon>Anomura</taxon>
        <taxon>Galatheoidea</taxon>
        <taxon>Porcellanidae</taxon>
        <taxon>Petrolisthes</taxon>
    </lineage>
</organism>
<name>A0AAE1L0F3_PETCI</name>
<dbReference type="Gene3D" id="3.30.40.10">
    <property type="entry name" value="Zinc/RING finger domain, C3HC4 (zinc finger)"/>
    <property type="match status" value="1"/>
</dbReference>
<dbReference type="GO" id="GO:0004842">
    <property type="term" value="F:ubiquitin-protein transferase activity"/>
    <property type="evidence" value="ECO:0007669"/>
    <property type="project" value="InterPro"/>
</dbReference>
<dbReference type="InterPro" id="IPR003613">
    <property type="entry name" value="Ubox_domain"/>
</dbReference>
<gene>
    <name evidence="2" type="ORF">Pcinc_004304</name>
</gene>
<feature type="domain" description="U-box" evidence="1">
    <location>
        <begin position="430"/>
        <end position="497"/>
    </location>
</feature>
<dbReference type="Pfam" id="PF04564">
    <property type="entry name" value="U-box"/>
    <property type="match status" value="1"/>
</dbReference>
<dbReference type="SUPFAM" id="SSF57850">
    <property type="entry name" value="RING/U-box"/>
    <property type="match status" value="1"/>
</dbReference>
<evidence type="ECO:0000259" key="1">
    <source>
        <dbReference type="Pfam" id="PF04564"/>
    </source>
</evidence>
<evidence type="ECO:0000313" key="3">
    <source>
        <dbReference type="Proteomes" id="UP001286313"/>
    </source>
</evidence>
<dbReference type="InterPro" id="IPR013083">
    <property type="entry name" value="Znf_RING/FYVE/PHD"/>
</dbReference>
<dbReference type="EMBL" id="JAWQEG010000302">
    <property type="protein sequence ID" value="KAK3891834.1"/>
    <property type="molecule type" value="Genomic_DNA"/>
</dbReference>
<dbReference type="AlphaFoldDB" id="A0AAE1L0F3"/>
<reference evidence="2" key="1">
    <citation type="submission" date="2023-10" db="EMBL/GenBank/DDBJ databases">
        <title>Genome assemblies of two species of porcelain crab, Petrolisthes cinctipes and Petrolisthes manimaculis (Anomura: Porcellanidae).</title>
        <authorList>
            <person name="Angst P."/>
        </authorList>
    </citation>
    <scope>NUCLEOTIDE SEQUENCE</scope>
    <source>
        <strain evidence="2">PB745_01</strain>
        <tissue evidence="2">Gill</tissue>
    </source>
</reference>
<evidence type="ECO:0000313" key="2">
    <source>
        <dbReference type="EMBL" id="KAK3891834.1"/>
    </source>
</evidence>
<accession>A0AAE1L0F3</accession>
<dbReference type="Proteomes" id="UP001286313">
    <property type="component" value="Unassembled WGS sequence"/>
</dbReference>
<sequence length="527" mass="59788">MGIKEAQCDTCHHTHSSAAVDATQALIEVNNTNTNDHHQQQPDHPTEASIVINRVRQDLRIIYDVGQSTTRNYWSVLCSLMALFKKPLSFPDYIQCFKIAWRSVLLRHRINHKNIQFMRRCLVNDALQCLARQDIKVLGYWESAVQVVLFLVRNSDPNIFHEVFFVNSVLKKWILSVFCDKEMCPNPYIRLDMLMMIQTWCQNDDLDNEEVSEHVIAGLMELSVYMDGEYESTPGGTGLTLELSWCRVIYTLLTKGHLTNVYKAATQQIQSLSVGPQARWLARIMEFVAARTTLIKSNLQSSCMTPINALKALECCLVLLGHLLISCGKTFTCRGISRVGVVSFIKVCVIVLEVIPALWYHHANSCNLVLTSISEMIETLTSSPKLQSLVQLLGRDHSQEMDKIRWSASNFGFQMPVITPDEDHVTTQCPERIVDGVTQLMIESPVLLQTSQVTVDETTLVYLLLQKSPRCPFTRTTLDQHSFCRLPELQQEIHAWRTYVSTTTTLSHAGTPINTNTTLNHIGVYIT</sequence>
<keyword evidence="3" id="KW-1185">Reference proteome</keyword>
<proteinExistence type="predicted"/>
<protein>
    <recommendedName>
        <fullName evidence="1">U-box domain-containing protein</fullName>
    </recommendedName>
</protein>
<comment type="caution">
    <text evidence="2">The sequence shown here is derived from an EMBL/GenBank/DDBJ whole genome shotgun (WGS) entry which is preliminary data.</text>
</comment>